<dbReference type="EMBL" id="CP011110">
    <property type="protein sequence ID" value="AKA25865.1"/>
    <property type="molecule type" value="Genomic_DNA"/>
</dbReference>
<dbReference type="Pfam" id="PF03466">
    <property type="entry name" value="LysR_substrate"/>
    <property type="match status" value="1"/>
</dbReference>
<dbReference type="SUPFAM" id="SSF53850">
    <property type="entry name" value="Periplasmic binding protein-like II"/>
    <property type="match status" value="1"/>
</dbReference>
<dbReference type="Gene3D" id="1.10.10.10">
    <property type="entry name" value="Winged helix-like DNA-binding domain superfamily/Winged helix DNA-binding domain"/>
    <property type="match status" value="1"/>
</dbReference>
<dbReference type="PRINTS" id="PR00039">
    <property type="entry name" value="HTHLYSR"/>
</dbReference>
<dbReference type="PROSITE" id="PS50931">
    <property type="entry name" value="HTH_LYSR"/>
    <property type="match status" value="1"/>
</dbReference>
<feature type="domain" description="HTH lysR-type" evidence="5">
    <location>
        <begin position="1"/>
        <end position="59"/>
    </location>
</feature>
<dbReference type="InterPro" id="IPR036390">
    <property type="entry name" value="WH_DNA-bd_sf"/>
</dbReference>
<dbReference type="Gene3D" id="3.40.190.290">
    <property type="match status" value="1"/>
</dbReference>
<dbReference type="InterPro" id="IPR058163">
    <property type="entry name" value="LysR-type_TF_proteobact-type"/>
</dbReference>
<dbReference type="Proteomes" id="UP000032748">
    <property type="component" value="Chromosome"/>
</dbReference>
<proteinExistence type="inferred from homology"/>
<evidence type="ECO:0000256" key="3">
    <source>
        <dbReference type="ARBA" id="ARBA00023125"/>
    </source>
</evidence>
<keyword evidence="3" id="KW-0238">DNA-binding</keyword>
<evidence type="ECO:0000259" key="5">
    <source>
        <dbReference type="PROSITE" id="PS50931"/>
    </source>
</evidence>
<dbReference type="RefSeq" id="WP_045884857.1">
    <property type="nucleotide sequence ID" value="NZ_CP011110.1"/>
</dbReference>
<dbReference type="FunFam" id="1.10.10.10:FF:000001">
    <property type="entry name" value="LysR family transcriptional regulator"/>
    <property type="match status" value="1"/>
</dbReference>
<evidence type="ECO:0000256" key="1">
    <source>
        <dbReference type="ARBA" id="ARBA00009437"/>
    </source>
</evidence>
<keyword evidence="4" id="KW-0804">Transcription</keyword>
<dbReference type="PATRIC" id="fig|587753.10.peg.4415"/>
<comment type="similarity">
    <text evidence="1">Belongs to the LysR transcriptional regulatory family.</text>
</comment>
<organism evidence="6 7">
    <name type="scientific">Pseudomonas chlororaphis</name>
    <dbReference type="NCBI Taxonomy" id="587753"/>
    <lineage>
        <taxon>Bacteria</taxon>
        <taxon>Pseudomonadati</taxon>
        <taxon>Pseudomonadota</taxon>
        <taxon>Gammaproteobacteria</taxon>
        <taxon>Pseudomonadales</taxon>
        <taxon>Pseudomonadaceae</taxon>
        <taxon>Pseudomonas</taxon>
    </lineage>
</organism>
<dbReference type="AlphaFoldDB" id="A0A0D5Y471"/>
<sequence length="297" mass="32415">MDRLAAMQTFVLVVESGSFSAAARRLEIGQPAVSKIIAQLEARLAVRLLLRSTRGLTPTEAGLAFFERARRALDEADEADLAARGAGAGLSGTLRICAAVTFARLHIVPHLGTFLDRHPDLDIDVVLDDRNINLVEAGIDVSLRMGPLSDSGLTARKIGECRRMVLATPAYFERHGEPRAPIDLDRHQAVVYSLGGGSHWRFERAEEQQSVTVHGRLRVSAAEGVRAAVLAHRGLALASQWMFAPELESGAVRETLTDWNLPRQELWAVFPTGRLSSAKARAFVDFVQQLLADPAQD</sequence>
<evidence type="ECO:0000256" key="4">
    <source>
        <dbReference type="ARBA" id="ARBA00023163"/>
    </source>
</evidence>
<keyword evidence="2" id="KW-0805">Transcription regulation</keyword>
<dbReference type="SUPFAM" id="SSF46785">
    <property type="entry name" value="Winged helix' DNA-binding domain"/>
    <property type="match status" value="1"/>
</dbReference>
<dbReference type="InterPro" id="IPR000847">
    <property type="entry name" value="LysR_HTH_N"/>
</dbReference>
<evidence type="ECO:0000256" key="2">
    <source>
        <dbReference type="ARBA" id="ARBA00023015"/>
    </source>
</evidence>
<dbReference type="CDD" id="cd08422">
    <property type="entry name" value="PBP2_CrgA_like"/>
    <property type="match status" value="1"/>
</dbReference>
<evidence type="ECO:0000313" key="6">
    <source>
        <dbReference type="EMBL" id="AKA25865.1"/>
    </source>
</evidence>
<gene>
    <name evidence="6" type="ORF">PCL1606_44180</name>
</gene>
<dbReference type="GO" id="GO:0003677">
    <property type="term" value="F:DNA binding"/>
    <property type="evidence" value="ECO:0007669"/>
    <property type="project" value="UniProtKB-KW"/>
</dbReference>
<reference evidence="6 7" key="1">
    <citation type="journal article" date="2015" name="Mol. Plant Microbe Interact.">
        <title>Comparative Genomic Analysis of Pseudomonas chlororaphis PCL1606 Reveals New Insight into Antifungal Compounds Involved in Biocontrol.</title>
        <authorList>
            <person name="Calderon C.E."/>
            <person name="Ramos C."/>
            <person name="de Vicente A."/>
            <person name="Cazorla F.M."/>
        </authorList>
    </citation>
    <scope>NUCLEOTIDE SEQUENCE [LARGE SCALE GENOMIC DNA]</scope>
    <source>
        <strain evidence="6 7">PCL1606</strain>
    </source>
</reference>
<dbReference type="GO" id="GO:0003700">
    <property type="term" value="F:DNA-binding transcription factor activity"/>
    <property type="evidence" value="ECO:0007669"/>
    <property type="project" value="InterPro"/>
</dbReference>
<dbReference type="PANTHER" id="PTHR30537">
    <property type="entry name" value="HTH-TYPE TRANSCRIPTIONAL REGULATOR"/>
    <property type="match status" value="1"/>
</dbReference>
<protein>
    <submittedName>
        <fullName evidence="6">Transcriptional regulator</fullName>
    </submittedName>
</protein>
<evidence type="ECO:0000313" key="7">
    <source>
        <dbReference type="Proteomes" id="UP000032748"/>
    </source>
</evidence>
<dbReference type="KEGG" id="pcz:PCL1606_44180"/>
<accession>A0A0D5Y471</accession>
<dbReference type="InterPro" id="IPR036388">
    <property type="entry name" value="WH-like_DNA-bd_sf"/>
</dbReference>
<dbReference type="OrthoDB" id="9786526at2"/>
<name>A0A0D5Y471_9PSED</name>
<dbReference type="Pfam" id="PF00126">
    <property type="entry name" value="HTH_1"/>
    <property type="match status" value="1"/>
</dbReference>
<dbReference type="InterPro" id="IPR005119">
    <property type="entry name" value="LysR_subst-bd"/>
</dbReference>
<dbReference type="PANTHER" id="PTHR30537:SF80">
    <property type="entry name" value="TRANSCRIPTIONAL REGULATOR"/>
    <property type="match status" value="1"/>
</dbReference>